<gene>
    <name evidence="2" type="ORF">BES08_26205</name>
    <name evidence="3" type="ORF">BV97_05729</name>
</gene>
<dbReference type="GO" id="GO:0003676">
    <property type="term" value="F:nucleic acid binding"/>
    <property type="evidence" value="ECO:0007669"/>
    <property type="project" value="InterPro"/>
</dbReference>
<dbReference type="PROSITE" id="PS50994">
    <property type="entry name" value="INTEGRASE"/>
    <property type="match status" value="1"/>
</dbReference>
<evidence type="ECO:0000313" key="5">
    <source>
        <dbReference type="Proteomes" id="UP000094626"/>
    </source>
</evidence>
<dbReference type="GO" id="GO:0015074">
    <property type="term" value="P:DNA integration"/>
    <property type="evidence" value="ECO:0007669"/>
    <property type="project" value="InterPro"/>
</dbReference>
<dbReference type="PANTHER" id="PTHR46889">
    <property type="entry name" value="TRANSPOSASE INSF FOR INSERTION SEQUENCE IS3B-RELATED"/>
    <property type="match status" value="1"/>
</dbReference>
<accession>A0A031J3M6</accession>
<organism evidence="3 4">
    <name type="scientific">Novosphingobium resinovorum</name>
    <dbReference type="NCBI Taxonomy" id="158500"/>
    <lineage>
        <taxon>Bacteria</taxon>
        <taxon>Pseudomonadati</taxon>
        <taxon>Pseudomonadota</taxon>
        <taxon>Alphaproteobacteria</taxon>
        <taxon>Sphingomonadales</taxon>
        <taxon>Sphingomonadaceae</taxon>
        <taxon>Novosphingobium</taxon>
    </lineage>
</organism>
<reference evidence="3 4" key="1">
    <citation type="submission" date="2014-03" db="EMBL/GenBank/DDBJ databases">
        <title>Whole genome sequence of Novosphingobium resinovorum KF1.</title>
        <authorList>
            <person name="Gan H.M."/>
            <person name="Gan H.Y."/>
            <person name="Chew T.H."/>
            <person name="Savka M.A."/>
        </authorList>
    </citation>
    <scope>NUCLEOTIDE SEQUENCE [LARGE SCALE GENOMIC DNA]</scope>
    <source>
        <strain evidence="3 4">KF1</strain>
    </source>
</reference>
<dbReference type="SUPFAM" id="SSF53098">
    <property type="entry name" value="Ribonuclease H-like"/>
    <property type="match status" value="1"/>
</dbReference>
<proteinExistence type="predicted"/>
<dbReference type="STRING" id="158500.BES08_11770"/>
<dbReference type="Gene3D" id="3.30.420.10">
    <property type="entry name" value="Ribonuclease H-like superfamily/Ribonuclease H"/>
    <property type="match status" value="1"/>
</dbReference>
<keyword evidence="2" id="KW-0614">Plasmid</keyword>
<dbReference type="AlphaFoldDB" id="A0A031J3M6"/>
<protein>
    <submittedName>
        <fullName evidence="3">Putative transposase protein</fullName>
    </submittedName>
</protein>
<dbReference type="PATRIC" id="fig|158500.4.peg.5804"/>
<dbReference type="Proteomes" id="UP000024329">
    <property type="component" value="Unassembled WGS sequence"/>
</dbReference>
<evidence type="ECO:0000259" key="1">
    <source>
        <dbReference type="PROSITE" id="PS50994"/>
    </source>
</evidence>
<dbReference type="InterPro" id="IPR050900">
    <property type="entry name" value="Transposase_IS3/IS150/IS904"/>
</dbReference>
<evidence type="ECO:0000313" key="3">
    <source>
        <dbReference type="EMBL" id="EZP67315.1"/>
    </source>
</evidence>
<sequence length="186" mass="21420">MIDRSHDLPVVRQARELGISRGSVYYLPRPVPEADLKIMRRIDELHLEVPFAGSRMLRDLLRQEGIEIGRCHVATLMKKMATEALYRRPNTSKPAPGHKIYPYLLRKLPIVRSNQVWATDISYIPMAKGFVYLVGIVDWFSRKVLAWRVSITMEADFCVEALEEMLARYGKPQHRPGQPVCQPSVH</sequence>
<dbReference type="Pfam" id="PF13276">
    <property type="entry name" value="HTH_21"/>
    <property type="match status" value="1"/>
</dbReference>
<dbReference type="InterPro" id="IPR025948">
    <property type="entry name" value="HTH-like_dom"/>
</dbReference>
<feature type="domain" description="Integrase catalytic" evidence="1">
    <location>
        <begin position="105"/>
        <end position="173"/>
    </location>
</feature>
<evidence type="ECO:0000313" key="4">
    <source>
        <dbReference type="Proteomes" id="UP000024329"/>
    </source>
</evidence>
<geneLocation type="plasmid" evidence="2 5">
    <name>pSA2</name>
</geneLocation>
<dbReference type="EMBL" id="CP017077">
    <property type="protein sequence ID" value="AOR80381.1"/>
    <property type="molecule type" value="Genomic_DNA"/>
</dbReference>
<dbReference type="Proteomes" id="UP000094626">
    <property type="component" value="Plasmid pSA2"/>
</dbReference>
<dbReference type="eggNOG" id="COG2801">
    <property type="taxonomic scope" value="Bacteria"/>
</dbReference>
<dbReference type="KEGG" id="nre:BES08_26205"/>
<dbReference type="InterPro" id="IPR001584">
    <property type="entry name" value="Integrase_cat-core"/>
</dbReference>
<reference evidence="5" key="3">
    <citation type="journal article" date="2017" name="J. Biotechnol.">
        <title>Complete genome sequence of Novosphingobium resinovorum SA1, a versatile xenobiotic-degrading bacterium capable of utilizing sulfanilic acid.</title>
        <authorList>
            <person name="Hegedus B."/>
            <person name="Kos P.B."/>
            <person name="Balint B."/>
            <person name="Maroti G."/>
            <person name="Gan H.M."/>
            <person name="Perei K."/>
            <person name="Rakhely G."/>
        </authorList>
    </citation>
    <scope>NUCLEOTIDE SEQUENCE [LARGE SCALE GENOMIC DNA]</scope>
    <source>
        <strain evidence="5">SA1</strain>
    </source>
</reference>
<reference evidence="2" key="2">
    <citation type="submission" date="2016-08" db="EMBL/GenBank/DDBJ databases">
        <authorList>
            <person name="Seilhamer J.J."/>
        </authorList>
    </citation>
    <scope>NUCLEOTIDE SEQUENCE [LARGE SCALE GENOMIC DNA]</scope>
    <source>
        <strain evidence="2">SA1</strain>
        <plasmid evidence="2">pSA2</plasmid>
    </source>
</reference>
<dbReference type="Pfam" id="PF00665">
    <property type="entry name" value="rve"/>
    <property type="match status" value="1"/>
</dbReference>
<evidence type="ECO:0000313" key="2">
    <source>
        <dbReference type="EMBL" id="AOR80381.1"/>
    </source>
</evidence>
<dbReference type="InterPro" id="IPR012337">
    <property type="entry name" value="RNaseH-like_sf"/>
</dbReference>
<dbReference type="InterPro" id="IPR036397">
    <property type="entry name" value="RNaseH_sf"/>
</dbReference>
<name>A0A031J3M6_9SPHN</name>
<keyword evidence="5" id="KW-1185">Reference proteome</keyword>
<dbReference type="EMBL" id="JFYZ01000092">
    <property type="protein sequence ID" value="EZP67315.1"/>
    <property type="molecule type" value="Genomic_DNA"/>
</dbReference>